<dbReference type="InterPro" id="IPR003378">
    <property type="entry name" value="Fringe-like_glycosylTrfase"/>
</dbReference>
<dbReference type="CDD" id="cd20557">
    <property type="entry name" value="CYCLIN_ScPCL1-like"/>
    <property type="match status" value="1"/>
</dbReference>
<dbReference type="EMBL" id="LNIX01000001">
    <property type="protein sequence ID" value="OXA63023.1"/>
    <property type="molecule type" value="Genomic_DNA"/>
</dbReference>
<feature type="transmembrane region" description="Helical" evidence="11">
    <location>
        <begin position="532"/>
        <end position="552"/>
    </location>
</feature>
<protein>
    <submittedName>
        <fullName evidence="13">Glycoprotein-N-acetylgalactosamine 3-beta-galactosyltransferase 1</fullName>
    </submittedName>
</protein>
<evidence type="ECO:0000313" key="14">
    <source>
        <dbReference type="Proteomes" id="UP000198287"/>
    </source>
</evidence>
<feature type="region of interest" description="Disordered" evidence="10">
    <location>
        <begin position="741"/>
        <end position="835"/>
    </location>
</feature>
<reference evidence="13 14" key="1">
    <citation type="submission" date="2015-12" db="EMBL/GenBank/DDBJ databases">
        <title>The genome of Folsomia candida.</title>
        <authorList>
            <person name="Faddeeva A."/>
            <person name="Derks M.F."/>
            <person name="Anvar Y."/>
            <person name="Smit S."/>
            <person name="Van Straalen N."/>
            <person name="Roelofs D."/>
        </authorList>
    </citation>
    <scope>NUCLEOTIDE SEQUENCE [LARGE SCALE GENOMIC DNA]</scope>
    <source>
        <strain evidence="13 14">VU population</strain>
        <tissue evidence="13">Whole body</tissue>
    </source>
</reference>
<name>A0A226EZM5_FOLCA</name>
<dbReference type="Pfam" id="PF07690">
    <property type="entry name" value="MFS_1"/>
    <property type="match status" value="1"/>
</dbReference>
<feature type="transmembrane region" description="Helical" evidence="11">
    <location>
        <begin position="573"/>
        <end position="593"/>
    </location>
</feature>
<dbReference type="SUPFAM" id="SSF47954">
    <property type="entry name" value="Cyclin-like"/>
    <property type="match status" value="1"/>
</dbReference>
<organism evidence="13 14">
    <name type="scientific">Folsomia candida</name>
    <name type="common">Springtail</name>
    <dbReference type="NCBI Taxonomy" id="158441"/>
    <lineage>
        <taxon>Eukaryota</taxon>
        <taxon>Metazoa</taxon>
        <taxon>Ecdysozoa</taxon>
        <taxon>Arthropoda</taxon>
        <taxon>Hexapoda</taxon>
        <taxon>Collembola</taxon>
        <taxon>Entomobryomorpha</taxon>
        <taxon>Isotomoidea</taxon>
        <taxon>Isotomidae</taxon>
        <taxon>Proisotominae</taxon>
        <taxon>Folsomia</taxon>
    </lineage>
</organism>
<evidence type="ECO:0000256" key="7">
    <source>
        <dbReference type="ARBA" id="ARBA00022968"/>
    </source>
</evidence>
<gene>
    <name evidence="13" type="ORF">Fcan01_03344</name>
</gene>
<evidence type="ECO:0000256" key="8">
    <source>
        <dbReference type="ARBA" id="ARBA00022989"/>
    </source>
</evidence>
<dbReference type="InterPro" id="IPR036259">
    <property type="entry name" value="MFS_trans_sf"/>
</dbReference>
<dbReference type="Pfam" id="PF08613">
    <property type="entry name" value="Cyclin"/>
    <property type="match status" value="1"/>
</dbReference>
<feature type="transmembrane region" description="Helical" evidence="11">
    <location>
        <begin position="492"/>
        <end position="512"/>
    </location>
</feature>
<feature type="transmembrane region" description="Helical" evidence="11">
    <location>
        <begin position="634"/>
        <end position="657"/>
    </location>
</feature>
<evidence type="ECO:0000256" key="10">
    <source>
        <dbReference type="SAM" id="MobiDB-lite"/>
    </source>
</evidence>
<feature type="transmembrane region" description="Helical" evidence="11">
    <location>
        <begin position="705"/>
        <end position="726"/>
    </location>
</feature>
<dbReference type="OrthoDB" id="244495at2759"/>
<evidence type="ECO:0000256" key="3">
    <source>
        <dbReference type="ARBA" id="ARBA00022448"/>
    </source>
</evidence>
<keyword evidence="9 11" id="KW-0472">Membrane</keyword>
<dbReference type="InterPro" id="IPR013922">
    <property type="entry name" value="Cyclin_PHO80-like"/>
</dbReference>
<dbReference type="GO" id="GO:0019901">
    <property type="term" value="F:protein kinase binding"/>
    <property type="evidence" value="ECO:0007669"/>
    <property type="project" value="InterPro"/>
</dbReference>
<dbReference type="PROSITE" id="PS50850">
    <property type="entry name" value="MFS"/>
    <property type="match status" value="1"/>
</dbReference>
<evidence type="ECO:0000259" key="12">
    <source>
        <dbReference type="PROSITE" id="PS50850"/>
    </source>
</evidence>
<feature type="transmembrane region" description="Helical" evidence="11">
    <location>
        <begin position="365"/>
        <end position="386"/>
    </location>
</feature>
<dbReference type="Gene3D" id="3.90.550.50">
    <property type="match status" value="1"/>
</dbReference>
<dbReference type="GO" id="GO:0016757">
    <property type="term" value="F:glycosyltransferase activity"/>
    <property type="evidence" value="ECO:0007669"/>
    <property type="project" value="UniProtKB-KW"/>
</dbReference>
<keyword evidence="4 13" id="KW-0328">Glycosyltransferase</keyword>
<dbReference type="PANTHER" id="PTHR23506">
    <property type="entry name" value="GH10249P"/>
    <property type="match status" value="1"/>
</dbReference>
<evidence type="ECO:0000256" key="6">
    <source>
        <dbReference type="ARBA" id="ARBA00022692"/>
    </source>
</evidence>
<keyword evidence="3" id="KW-0813">Transport</keyword>
<dbReference type="AlphaFoldDB" id="A0A226EZM5"/>
<dbReference type="InterPro" id="IPR050930">
    <property type="entry name" value="MFS_Vesicular_Transporter"/>
</dbReference>
<keyword evidence="7" id="KW-0735">Signal-anchor</keyword>
<dbReference type="InterPro" id="IPR020846">
    <property type="entry name" value="MFS_dom"/>
</dbReference>
<feature type="transmembrane region" description="Helical" evidence="11">
    <location>
        <begin position="468"/>
        <end position="485"/>
    </location>
</feature>
<proteinExistence type="predicted"/>
<keyword evidence="5 13" id="KW-0808">Transferase</keyword>
<sequence length="1246" mass="138010">MMKFKFTPKYGLAHLLIGFGIGILSSHLYNTLGSHNADIIGQHNFDIGPAPIVHAHEVQITPKRLLCWVLTSPRTHERRAKYVKQTWGKRCHILIFISTKYDPTLPTVPLNMTEGRINLWGKTRDAFTHVYNHYLESADFFLKADDDTYVIVENLLHLLQPYDPNETLYLGCEFKGYMSGGAGYVLSKATVKLLVEKGLSNPKICKQGNDGIEDVELGACLRNLNVTLGDSRDESGKHRFFPLRVIDHINPGRITKFRYDWFWEYMKFRPEDGPNGCSAYPISFHYIEGQELVAMDLKDHNDEGTIVTKPTWLHKIIPKSSYGYTNRQIKICCVFALVEFFAATVISIQAPFFPHVAASKGATSVEYGFVFGIFELSVFIMSPIFGAKVMNSCDPKKVFNLGILTTGSCCLIFGFLNLLEDRVAFIASCLIVRMVEAVGDAAFVVASFTIIALEFPDSISTTFGTMETFYGLGMIGGPTIGGALYEVGGYSLPFSTMGALLLLSAFATYYILPELPSTQEKVTTSGLETFYLLKHPSIFITAYSIVATTAGVGFLHSTLEPQIDVIQPGLSKLVIGAVFILNGAVYALGAPTWGKLCDNVPQPKFFTLLGSVFNILGFIFIAPLLTITPNLWNICVGLVLFGLGLGSTLVSAFTQAMKDAVALGYPDDVATYGKVSGLWTSMTALGFFIGSVAGGVLLSMVGFQLGTVFVLGAQLLLVIMLLVNHYRCSLGWGQMSPNVELEESGGGRRCRRSSGVDGLVAQRPSPDKSSKKDSPTLRVVGGSRRTTMVTPKFRRTPVLTTPGKKTLEPATAAGNDGKETAPTSSNKPESSFADHKEMCSRVAKSLYFANKMPTTPRPSLPLTKLAVSTFSRRARQDTLDFLDLEQAAEIGRNACVTPTALIMALVYLERLSTNNPAYLGSVKPSELFVVSLLVASKFIQDDGEELGIFNDEWATSAHLELKKLNRMELQFLTAIDWRVKVDPDEYTKVLEWLEREVSLGEGKARGWFTYTEVTTLLSFHLLWPTIYQHCVKVITAACMTYATLLATLVTTSILGPHIFILSKSCLNTLTTTGHSYQPCAATNSSSNSFQTLDHYRDYPQATDEQQNMIDEEELTNLNQAEVQLELSLFNFENETYLNKPGIVKSKLHSKEWIRPGLTHFFHLQPHTAQKPFNHGLESLFTQEIRRFFQAQRKHQKTIDGSALHNDCKRKNIAVTSRKTCSISDAKNNDRFSPFGLSLPHAKLIRV</sequence>
<dbReference type="GO" id="GO:0022857">
    <property type="term" value="F:transmembrane transporter activity"/>
    <property type="evidence" value="ECO:0007669"/>
    <property type="project" value="InterPro"/>
</dbReference>
<evidence type="ECO:0000256" key="5">
    <source>
        <dbReference type="ARBA" id="ARBA00022679"/>
    </source>
</evidence>
<keyword evidence="14" id="KW-1185">Reference proteome</keyword>
<feature type="transmembrane region" description="Helical" evidence="11">
    <location>
        <begin position="398"/>
        <end position="419"/>
    </location>
</feature>
<feature type="transmembrane region" description="Helical" evidence="11">
    <location>
        <begin position="677"/>
        <end position="698"/>
    </location>
</feature>
<feature type="transmembrane region" description="Helical" evidence="11">
    <location>
        <begin position="605"/>
        <end position="627"/>
    </location>
</feature>
<comment type="subcellular location">
    <subcellularLocation>
        <location evidence="1">Membrane</location>
        <topology evidence="1">Multi-pass membrane protein</topology>
    </subcellularLocation>
    <subcellularLocation>
        <location evidence="2">Membrane</location>
        <topology evidence="2">Single-pass type II membrane protein</topology>
    </subcellularLocation>
</comment>
<dbReference type="InterPro" id="IPR036915">
    <property type="entry name" value="Cyclin-like_sf"/>
</dbReference>
<dbReference type="GO" id="GO:0016020">
    <property type="term" value="C:membrane"/>
    <property type="evidence" value="ECO:0007669"/>
    <property type="project" value="UniProtKB-SubCell"/>
</dbReference>
<evidence type="ECO:0000256" key="9">
    <source>
        <dbReference type="ARBA" id="ARBA00023136"/>
    </source>
</evidence>
<evidence type="ECO:0000313" key="13">
    <source>
        <dbReference type="EMBL" id="OXA63023.1"/>
    </source>
</evidence>
<feature type="transmembrane region" description="Helical" evidence="11">
    <location>
        <begin position="12"/>
        <end position="29"/>
    </location>
</feature>
<feature type="compositionally biased region" description="Basic and acidic residues" evidence="10">
    <location>
        <begin position="765"/>
        <end position="775"/>
    </location>
</feature>
<comment type="caution">
    <text evidence="13">The sequence shown here is derived from an EMBL/GenBank/DDBJ whole genome shotgun (WGS) entry which is preliminary data.</text>
</comment>
<feature type="domain" description="Major facilitator superfamily (MFS) profile" evidence="12">
    <location>
        <begin position="328"/>
        <end position="731"/>
    </location>
</feature>
<dbReference type="Gene3D" id="1.10.472.10">
    <property type="entry name" value="Cyclin-like"/>
    <property type="match status" value="1"/>
</dbReference>
<accession>A0A226EZM5</accession>
<dbReference type="Gene3D" id="1.20.1250.20">
    <property type="entry name" value="MFS general substrate transporter like domains"/>
    <property type="match status" value="2"/>
</dbReference>
<dbReference type="STRING" id="158441.A0A226EZM5"/>
<feature type="transmembrane region" description="Helical" evidence="11">
    <location>
        <begin position="334"/>
        <end position="353"/>
    </location>
</feature>
<keyword evidence="6 11" id="KW-0812">Transmembrane</keyword>
<evidence type="ECO:0000256" key="11">
    <source>
        <dbReference type="SAM" id="Phobius"/>
    </source>
</evidence>
<evidence type="ECO:0000256" key="2">
    <source>
        <dbReference type="ARBA" id="ARBA00004606"/>
    </source>
</evidence>
<dbReference type="InterPro" id="IPR011701">
    <property type="entry name" value="MFS"/>
</dbReference>
<evidence type="ECO:0000256" key="4">
    <source>
        <dbReference type="ARBA" id="ARBA00022676"/>
    </source>
</evidence>
<evidence type="ECO:0000256" key="1">
    <source>
        <dbReference type="ARBA" id="ARBA00004141"/>
    </source>
</evidence>
<keyword evidence="8 11" id="KW-1133">Transmembrane helix</keyword>
<dbReference type="Pfam" id="PF02434">
    <property type="entry name" value="Fringe"/>
    <property type="match status" value="1"/>
</dbReference>
<dbReference type="PANTHER" id="PTHR23506:SF26">
    <property type="entry name" value="MFS-TYPE TRANSPORTER SLC18B1"/>
    <property type="match status" value="1"/>
</dbReference>
<dbReference type="SUPFAM" id="SSF103473">
    <property type="entry name" value="MFS general substrate transporter"/>
    <property type="match status" value="1"/>
</dbReference>
<dbReference type="Proteomes" id="UP000198287">
    <property type="component" value="Unassembled WGS sequence"/>
</dbReference>